<dbReference type="SUPFAM" id="SSF53383">
    <property type="entry name" value="PLP-dependent transferases"/>
    <property type="match status" value="1"/>
</dbReference>
<proteinExistence type="predicted"/>
<sequence length="567" mass="64104">MNNFLRKEIIGETDKFKGPYGKRFITYADYTASGRGVRFIERCMEKLLASYGNTHTENSYVGRETTTLYKEAKNKIKIEVNARAEDIIIATGNGSTGAINHLMKLLGLTRNYKYEKALKTFIDEHSEHQHLIHTVEAFENTYKPVVFISSYEHHSNELPFREGFAEIVKIGLTSEGHFDLNDLQNKVNLPQYASRRKIGSFSAASNVTGILTPCYKIAKIMHEANGLVFFDFATAGPYVEIDMQKDEQCYFDGIYLSMHKFLGGPGACGLLIINGSIYDDTQPPSTLGGGIVDYVTHDDHKYILSPEGREEAGTPGVIQMIRASLAFELKALAQADLIKEIEEYYCQLAYEKLSQMENIDLYGPKSSDNRLPIFSFNVKHRDGYLHPSFICTLLSDLFGIQARAGCSCAGPYGIKLLAFDEDEVTLYKEALDAQINIMKPGWVRISLHYSMPEETVNYILEAIEFIAKQGHTFLADYEASCVTGEWRHVSFETEKASINLVDAIFAAYMPVLKKRIKSLPKAETYRRYIRKAKQLSESKSKDKGKIRTELYAKDALPKIAWFYTAKL</sequence>
<accession>A0ABR9ZND1</accession>
<dbReference type="GO" id="GO:0008483">
    <property type="term" value="F:transaminase activity"/>
    <property type="evidence" value="ECO:0007669"/>
    <property type="project" value="UniProtKB-KW"/>
</dbReference>
<comment type="caution">
    <text evidence="2">The sequence shown here is derived from an EMBL/GenBank/DDBJ whole genome shotgun (WGS) entry which is preliminary data.</text>
</comment>
<gene>
    <name evidence="2" type="ORF">ISU02_02550</name>
</gene>
<keyword evidence="2" id="KW-0032">Aminotransferase</keyword>
<feature type="domain" description="Aminotransferase class V" evidence="1">
    <location>
        <begin position="145"/>
        <end position="457"/>
    </location>
</feature>
<name>A0ABR9ZND1_9FIRM</name>
<keyword evidence="3" id="KW-1185">Reference proteome</keyword>
<dbReference type="EMBL" id="JADKNH010000001">
    <property type="protein sequence ID" value="MBF4691977.1"/>
    <property type="molecule type" value="Genomic_DNA"/>
</dbReference>
<evidence type="ECO:0000313" key="3">
    <source>
        <dbReference type="Proteomes" id="UP000614200"/>
    </source>
</evidence>
<organism evidence="2 3">
    <name type="scientific">Fusibacter ferrireducens</name>
    <dbReference type="NCBI Taxonomy" id="2785058"/>
    <lineage>
        <taxon>Bacteria</taxon>
        <taxon>Bacillati</taxon>
        <taxon>Bacillota</taxon>
        <taxon>Clostridia</taxon>
        <taxon>Eubacteriales</taxon>
        <taxon>Eubacteriales Family XII. Incertae Sedis</taxon>
        <taxon>Fusibacter</taxon>
    </lineage>
</organism>
<dbReference type="InterPro" id="IPR015424">
    <property type="entry name" value="PyrdxlP-dep_Trfase"/>
</dbReference>
<evidence type="ECO:0000259" key="1">
    <source>
        <dbReference type="Pfam" id="PF00266"/>
    </source>
</evidence>
<dbReference type="InterPro" id="IPR015422">
    <property type="entry name" value="PyrdxlP-dep_Trfase_small"/>
</dbReference>
<dbReference type="Pfam" id="PF00266">
    <property type="entry name" value="Aminotran_5"/>
    <property type="match status" value="2"/>
</dbReference>
<dbReference type="Gene3D" id="3.40.640.10">
    <property type="entry name" value="Type I PLP-dependent aspartate aminotransferase-like (Major domain)"/>
    <property type="match status" value="1"/>
</dbReference>
<dbReference type="RefSeq" id="WP_194700204.1">
    <property type="nucleotide sequence ID" value="NZ_JADKNH010000001.1"/>
</dbReference>
<dbReference type="InterPro" id="IPR015421">
    <property type="entry name" value="PyrdxlP-dep_Trfase_major"/>
</dbReference>
<dbReference type="PANTHER" id="PTHR43686">
    <property type="entry name" value="SULFURTRANSFERASE-RELATED"/>
    <property type="match status" value="1"/>
</dbReference>
<protein>
    <submittedName>
        <fullName evidence="2">Aminotransferase class V-fold PLP-dependent enzyme</fullName>
    </submittedName>
</protein>
<dbReference type="InterPro" id="IPR000192">
    <property type="entry name" value="Aminotrans_V_dom"/>
</dbReference>
<dbReference type="PANTHER" id="PTHR43686:SF1">
    <property type="entry name" value="AMINOTRAN_5 DOMAIN-CONTAINING PROTEIN"/>
    <property type="match status" value="1"/>
</dbReference>
<keyword evidence="2" id="KW-0808">Transferase</keyword>
<feature type="domain" description="Aminotransferase class V" evidence="1">
    <location>
        <begin position="38"/>
        <end position="116"/>
    </location>
</feature>
<reference evidence="2 3" key="1">
    <citation type="submission" date="2020-11" db="EMBL/GenBank/DDBJ databases">
        <title>Fusibacter basophilias sp. nov.</title>
        <authorList>
            <person name="Qiu D."/>
        </authorList>
    </citation>
    <scope>NUCLEOTIDE SEQUENCE [LARGE SCALE GENOMIC DNA]</scope>
    <source>
        <strain evidence="2 3">Q10-2</strain>
    </source>
</reference>
<dbReference type="Proteomes" id="UP000614200">
    <property type="component" value="Unassembled WGS sequence"/>
</dbReference>
<dbReference type="Gene3D" id="3.90.1150.10">
    <property type="entry name" value="Aspartate Aminotransferase, domain 1"/>
    <property type="match status" value="1"/>
</dbReference>
<evidence type="ECO:0000313" key="2">
    <source>
        <dbReference type="EMBL" id="MBF4691977.1"/>
    </source>
</evidence>